<evidence type="ECO:0000256" key="1">
    <source>
        <dbReference type="SAM" id="MobiDB-lite"/>
    </source>
</evidence>
<sequence>MAAATDETVYILLRREGMTTTILSAFVDLQDANEECLHHARLGGIPLTRESGSVGPEETHNLPIQPVRWDAPEGTSCWVEGHKLMPRRVMPRTTDVPIPSTRDLE</sequence>
<dbReference type="Proteomes" id="UP000076580">
    <property type="component" value="Chromosome 01"/>
</dbReference>
<dbReference type="InParanoid" id="A0A151GU11"/>
<dbReference type="AlphaFoldDB" id="A0A151GU11"/>
<gene>
    <name evidence="2" type="ORF">DCS_01732</name>
</gene>
<feature type="region of interest" description="Disordered" evidence="1">
    <location>
        <begin position="46"/>
        <end position="67"/>
    </location>
</feature>
<dbReference type="OrthoDB" id="5058048at2759"/>
<name>A0A151GU11_DRECN</name>
<reference evidence="2 3" key="1">
    <citation type="journal article" date="2016" name="Sci. Rep.">
        <title>Insights into Adaptations to a Near-Obligate Nematode Endoparasitic Lifestyle from the Finished Genome of Drechmeria coniospora.</title>
        <authorList>
            <person name="Zhang L."/>
            <person name="Zhou Z."/>
            <person name="Guo Q."/>
            <person name="Fokkens L."/>
            <person name="Miskei M."/>
            <person name="Pocsi I."/>
            <person name="Zhang W."/>
            <person name="Chen M."/>
            <person name="Wang L."/>
            <person name="Sun Y."/>
            <person name="Donzelli B.G."/>
            <person name="Gibson D.M."/>
            <person name="Nelson D.R."/>
            <person name="Luo J.G."/>
            <person name="Rep M."/>
            <person name="Liu H."/>
            <person name="Yang S."/>
            <person name="Wang J."/>
            <person name="Krasnoff S.B."/>
            <person name="Xu Y."/>
            <person name="Molnar I."/>
            <person name="Lin M."/>
        </authorList>
    </citation>
    <scope>NUCLEOTIDE SEQUENCE [LARGE SCALE GENOMIC DNA]</scope>
    <source>
        <strain evidence="2 3">ARSEF 6962</strain>
    </source>
</reference>
<organism evidence="2 3">
    <name type="scientific">Drechmeria coniospora</name>
    <name type="common">Nematophagous fungus</name>
    <name type="synonym">Meria coniospora</name>
    <dbReference type="NCBI Taxonomy" id="98403"/>
    <lineage>
        <taxon>Eukaryota</taxon>
        <taxon>Fungi</taxon>
        <taxon>Dikarya</taxon>
        <taxon>Ascomycota</taxon>
        <taxon>Pezizomycotina</taxon>
        <taxon>Sordariomycetes</taxon>
        <taxon>Hypocreomycetidae</taxon>
        <taxon>Hypocreales</taxon>
        <taxon>Ophiocordycipitaceae</taxon>
        <taxon>Drechmeria</taxon>
    </lineage>
</organism>
<protein>
    <submittedName>
        <fullName evidence="2">Uncharacterized protein</fullName>
    </submittedName>
</protein>
<comment type="caution">
    <text evidence="2">The sequence shown here is derived from an EMBL/GenBank/DDBJ whole genome shotgun (WGS) entry which is preliminary data.</text>
</comment>
<dbReference type="RefSeq" id="XP_040659947.1">
    <property type="nucleotide sequence ID" value="XM_040799064.1"/>
</dbReference>
<dbReference type="EMBL" id="LAYC01000001">
    <property type="protein sequence ID" value="KYK60595.1"/>
    <property type="molecule type" value="Genomic_DNA"/>
</dbReference>
<evidence type="ECO:0000313" key="2">
    <source>
        <dbReference type="EMBL" id="KYK60595.1"/>
    </source>
</evidence>
<evidence type="ECO:0000313" key="3">
    <source>
        <dbReference type="Proteomes" id="UP000076580"/>
    </source>
</evidence>
<dbReference type="GeneID" id="63714375"/>
<proteinExistence type="predicted"/>
<accession>A0A151GU11</accession>
<keyword evidence="3" id="KW-1185">Reference proteome</keyword>